<proteinExistence type="predicted"/>
<dbReference type="Proteomes" id="UP000290875">
    <property type="component" value="Unassembled WGS sequence"/>
</dbReference>
<dbReference type="RefSeq" id="WP_001141956.1">
    <property type="nucleotide sequence ID" value="NZ_QJSL01000073.1"/>
</dbReference>
<protein>
    <submittedName>
        <fullName evidence="1">Uncharacterized protein</fullName>
    </submittedName>
</protein>
<organism evidence="1 2">
    <name type="scientific">Enterobacter cloacae</name>
    <dbReference type="NCBI Taxonomy" id="550"/>
    <lineage>
        <taxon>Bacteria</taxon>
        <taxon>Pseudomonadati</taxon>
        <taxon>Pseudomonadota</taxon>
        <taxon>Gammaproteobacteria</taxon>
        <taxon>Enterobacterales</taxon>
        <taxon>Enterobacteriaceae</taxon>
        <taxon>Enterobacter</taxon>
        <taxon>Enterobacter cloacae complex</taxon>
    </lineage>
</organism>
<dbReference type="EMBL" id="QJSL01000073">
    <property type="protein sequence ID" value="RXW25974.1"/>
    <property type="molecule type" value="Genomic_DNA"/>
</dbReference>
<comment type="caution">
    <text evidence="1">The sequence shown here is derived from an EMBL/GenBank/DDBJ whole genome shotgun (WGS) entry which is preliminary data.</text>
</comment>
<gene>
    <name evidence="1" type="ORF">DM877_26905</name>
</gene>
<evidence type="ECO:0000313" key="2">
    <source>
        <dbReference type="Proteomes" id="UP000290875"/>
    </source>
</evidence>
<accession>A0A4Q2E2I2</accession>
<reference evidence="1 2" key="1">
    <citation type="submission" date="2018-06" db="EMBL/GenBank/DDBJ databases">
        <title>Carbapenemase-producing Enterobacteriaceae present in wastewater treatment plant effluent and nearby surface waters in the US.</title>
        <authorList>
            <person name="Mathys D.A."/>
            <person name="Mollenkopf D.F."/>
            <person name="Feicht S.M."/>
            <person name="Adams R.J."/>
            <person name="Albers A.L."/>
            <person name="Grooters S.V."/>
            <person name="Stuever D.M."/>
            <person name="Daniels J.B."/>
            <person name="Wittum T.E."/>
        </authorList>
    </citation>
    <scope>NUCLEOTIDE SEQUENCE [LARGE SCALE GENOMIC DNA]</scope>
    <source>
        <strain evidence="1 2">GEO_4_Eff_A</strain>
    </source>
</reference>
<name>A0A4Q2E2I2_ENTCL</name>
<evidence type="ECO:0000313" key="1">
    <source>
        <dbReference type="EMBL" id="RXW25974.1"/>
    </source>
</evidence>
<sequence>MPTFTQSGTGKFDYWLIDGVKSFSKIPANTLPSITVDMPIRLQVGNGYFGSTHITARHGKWLQRYQPDGCVATFIHKKLSTSGKILLLEEQDKIGLALRLNPDSALILKNIGDFFSVTTIYYKRSGLQGNEIGRYTGSSWATSPFIDRKR</sequence>
<dbReference type="AlphaFoldDB" id="A0A4Q2E2I2"/>